<name>A0A3B0U3X3_9ZZZZ</name>
<dbReference type="GO" id="GO:0005737">
    <property type="term" value="C:cytoplasm"/>
    <property type="evidence" value="ECO:0007669"/>
    <property type="project" value="TreeGrafter"/>
</dbReference>
<organism evidence="2">
    <name type="scientific">hydrothermal vent metagenome</name>
    <dbReference type="NCBI Taxonomy" id="652676"/>
    <lineage>
        <taxon>unclassified sequences</taxon>
        <taxon>metagenomes</taxon>
        <taxon>ecological metagenomes</taxon>
    </lineage>
</organism>
<sequence>MYDIISDVHGYAKLLKKLLEELGYSQKGGSFSHPGKKAVFVGDFINRGPHIRETLRIIRGMVEDGNAYAVLGNHEINAITYHLKDEKGVHLIPKLNKNSLSLIKTLQQFHHYPEEWKSYRKWLRTLPLFLELDGIRVVHACWMDKSINIIREGLNEAKPIKKSIFRGIYTNPESELAQSIWQTTRGIDLKLPNDLRIRDNHGIVKLSFRMKWWDAPVGKTFRELSFENRSKLPKYTVPPEIIPDFVPYPDDAPIVFFGHYCKALGPHIIKHNVCCVDSCVAGSKSLTAYSWSGEKKLKPKHLVTTF</sequence>
<dbReference type="SUPFAM" id="SSF56300">
    <property type="entry name" value="Metallo-dependent phosphatases"/>
    <property type="match status" value="1"/>
</dbReference>
<dbReference type="InterPro" id="IPR050126">
    <property type="entry name" value="Ap4A_hydrolase"/>
</dbReference>
<accession>A0A3B0U3X3</accession>
<dbReference type="GO" id="GO:0016791">
    <property type="term" value="F:phosphatase activity"/>
    <property type="evidence" value="ECO:0007669"/>
    <property type="project" value="TreeGrafter"/>
</dbReference>
<dbReference type="PANTHER" id="PTHR42850:SF7">
    <property type="entry name" value="BIS(5'-NUCLEOSYL)-TETRAPHOSPHATASE PRPE [ASYMMETRICAL]"/>
    <property type="match status" value="1"/>
</dbReference>
<reference evidence="2" key="1">
    <citation type="submission" date="2018-06" db="EMBL/GenBank/DDBJ databases">
        <authorList>
            <person name="Zhirakovskaya E."/>
        </authorList>
    </citation>
    <scope>NUCLEOTIDE SEQUENCE</scope>
</reference>
<feature type="domain" description="Calcineurin-like phosphoesterase" evidence="1">
    <location>
        <begin position="4"/>
        <end position="158"/>
    </location>
</feature>
<dbReference type="AlphaFoldDB" id="A0A3B0U3X3"/>
<evidence type="ECO:0000313" key="2">
    <source>
        <dbReference type="EMBL" id="VAW21212.1"/>
    </source>
</evidence>
<dbReference type="Gene3D" id="3.60.21.10">
    <property type="match status" value="1"/>
</dbReference>
<evidence type="ECO:0000259" key="1">
    <source>
        <dbReference type="Pfam" id="PF00149"/>
    </source>
</evidence>
<dbReference type="Pfam" id="PF00149">
    <property type="entry name" value="Metallophos"/>
    <property type="match status" value="1"/>
</dbReference>
<gene>
    <name evidence="2" type="ORF">MNBD_BACTEROID01-1178</name>
</gene>
<dbReference type="EMBL" id="UOEP01000138">
    <property type="protein sequence ID" value="VAW21212.1"/>
    <property type="molecule type" value="Genomic_DNA"/>
</dbReference>
<dbReference type="InterPro" id="IPR004843">
    <property type="entry name" value="Calcineurin-like_PHP"/>
</dbReference>
<dbReference type="InterPro" id="IPR029052">
    <property type="entry name" value="Metallo-depent_PP-like"/>
</dbReference>
<dbReference type="PANTHER" id="PTHR42850">
    <property type="entry name" value="METALLOPHOSPHOESTERASE"/>
    <property type="match status" value="1"/>
</dbReference>
<protein>
    <recommendedName>
        <fullName evidence="1">Calcineurin-like phosphoesterase domain-containing protein</fullName>
    </recommendedName>
</protein>
<proteinExistence type="predicted"/>